<evidence type="ECO:0000259" key="2">
    <source>
        <dbReference type="Pfam" id="PF00317"/>
    </source>
</evidence>
<evidence type="ECO:0000313" key="4">
    <source>
        <dbReference type="Proteomes" id="UP000230119"/>
    </source>
</evidence>
<gene>
    <name evidence="3" type="ORF">COS52_02815</name>
</gene>
<dbReference type="GO" id="GO:0005524">
    <property type="term" value="F:ATP binding"/>
    <property type="evidence" value="ECO:0007669"/>
    <property type="project" value="InterPro"/>
</dbReference>
<evidence type="ECO:0000256" key="1">
    <source>
        <dbReference type="ARBA" id="ARBA00023116"/>
    </source>
</evidence>
<protein>
    <recommendedName>
        <fullName evidence="2">Ribonucleotide reductase large subunit N-terminal domain-containing protein</fullName>
    </recommendedName>
</protein>
<dbReference type="AlphaFoldDB" id="A0A2M7BSG1"/>
<dbReference type="EMBL" id="PEVA01000123">
    <property type="protein sequence ID" value="PIV08424.1"/>
    <property type="molecule type" value="Genomic_DNA"/>
</dbReference>
<proteinExistence type="predicted"/>
<evidence type="ECO:0000313" key="3">
    <source>
        <dbReference type="EMBL" id="PIV08424.1"/>
    </source>
</evidence>
<keyword evidence="1" id="KW-0215">Deoxyribonucleotide synthesis</keyword>
<name>A0A2M7BSG1_9BACT</name>
<feature type="non-terminal residue" evidence="3">
    <location>
        <position position="73"/>
    </location>
</feature>
<accession>A0A2M7BSG1</accession>
<dbReference type="GO" id="GO:0009263">
    <property type="term" value="P:deoxyribonucleotide biosynthetic process"/>
    <property type="evidence" value="ECO:0007669"/>
    <property type="project" value="UniProtKB-KW"/>
</dbReference>
<feature type="domain" description="Ribonucleotide reductase large subunit N-terminal" evidence="2">
    <location>
        <begin position="2"/>
        <end position="73"/>
    </location>
</feature>
<sequence length="73" mass="8517">MKLTGISEKVFLDRYSLKDKNGKPTERKPDDMWKRIAKAVAAQEKTPEGKKKWEKEFNDAMKDFKYVPGGRIL</sequence>
<dbReference type="GO" id="GO:0004748">
    <property type="term" value="F:ribonucleoside-diphosphate reductase activity, thioredoxin disulfide as acceptor"/>
    <property type="evidence" value="ECO:0007669"/>
    <property type="project" value="InterPro"/>
</dbReference>
<dbReference type="Gene3D" id="3.20.70.20">
    <property type="match status" value="1"/>
</dbReference>
<reference evidence="4" key="1">
    <citation type="submission" date="2017-09" db="EMBL/GenBank/DDBJ databases">
        <title>Depth-based differentiation of microbial function through sediment-hosted aquifers and enrichment of novel symbionts in the deep terrestrial subsurface.</title>
        <authorList>
            <person name="Probst A.J."/>
            <person name="Ladd B."/>
            <person name="Jarett J.K."/>
            <person name="Geller-Mcgrath D.E."/>
            <person name="Sieber C.M.K."/>
            <person name="Emerson J.B."/>
            <person name="Anantharaman K."/>
            <person name="Thomas B.C."/>
            <person name="Malmstrom R."/>
            <person name="Stieglmeier M."/>
            <person name="Klingl A."/>
            <person name="Woyke T."/>
            <person name="Ryan C.M."/>
            <person name="Banfield J.F."/>
        </authorList>
    </citation>
    <scope>NUCLEOTIDE SEQUENCE [LARGE SCALE GENOMIC DNA]</scope>
</reference>
<dbReference type="Proteomes" id="UP000230119">
    <property type="component" value="Unassembled WGS sequence"/>
</dbReference>
<dbReference type="Pfam" id="PF00317">
    <property type="entry name" value="Ribonuc_red_lgN"/>
    <property type="match status" value="1"/>
</dbReference>
<dbReference type="InterPro" id="IPR013509">
    <property type="entry name" value="RNR_lsu_N"/>
</dbReference>
<organism evidence="3 4">
    <name type="scientific">Candidatus Roizmanbacteria bacterium CG03_land_8_20_14_0_80_39_12</name>
    <dbReference type="NCBI Taxonomy" id="1974847"/>
    <lineage>
        <taxon>Bacteria</taxon>
        <taxon>Candidatus Roizmaniibacteriota</taxon>
    </lineage>
</organism>
<dbReference type="SUPFAM" id="SSF51998">
    <property type="entry name" value="PFL-like glycyl radical enzymes"/>
    <property type="match status" value="1"/>
</dbReference>
<comment type="caution">
    <text evidence="3">The sequence shown here is derived from an EMBL/GenBank/DDBJ whole genome shotgun (WGS) entry which is preliminary data.</text>
</comment>